<dbReference type="EMBL" id="JAPHNI010000045">
    <property type="protein sequence ID" value="KAJ8117658.1"/>
    <property type="molecule type" value="Genomic_DNA"/>
</dbReference>
<sequence length="250" mass="27596">MGAPFYITSILGFKISLLLTYLRFMTTGYTRTTTVTVIIACVMFHLSFLLVQINLCQPVAKQWDPMITWGDCIPAVPFYTSMASLAIFFDIIVMLLPFPVLLSSQIQKRKKLVLLGLLALGVFITIIQVVRIQTVKNLANYLDSANLIMWSAVENNMGIIVASIPTLAPLFKYFAEKTQKGSTAHSASHSRSLYTLKPRRGRNEGSFPISSGVDQRTHIYGPGDRGGSEELILGDIAAITKKTEVTISAE</sequence>
<reference evidence="1" key="1">
    <citation type="submission" date="2022-11" db="EMBL/GenBank/DDBJ databases">
        <title>Genome Sequence of Boeremia exigua.</title>
        <authorList>
            <person name="Buettner E."/>
        </authorList>
    </citation>
    <scope>NUCLEOTIDE SEQUENCE</scope>
    <source>
        <strain evidence="1">CU02</strain>
    </source>
</reference>
<organism evidence="1 2">
    <name type="scientific">Boeremia exigua</name>
    <dbReference type="NCBI Taxonomy" id="749465"/>
    <lineage>
        <taxon>Eukaryota</taxon>
        <taxon>Fungi</taxon>
        <taxon>Dikarya</taxon>
        <taxon>Ascomycota</taxon>
        <taxon>Pezizomycotina</taxon>
        <taxon>Dothideomycetes</taxon>
        <taxon>Pleosporomycetidae</taxon>
        <taxon>Pleosporales</taxon>
        <taxon>Pleosporineae</taxon>
        <taxon>Didymellaceae</taxon>
        <taxon>Boeremia</taxon>
    </lineage>
</organism>
<gene>
    <name evidence="1" type="ORF">OPT61_g1199</name>
</gene>
<evidence type="ECO:0000313" key="1">
    <source>
        <dbReference type="EMBL" id="KAJ8117658.1"/>
    </source>
</evidence>
<keyword evidence="2" id="KW-1185">Reference proteome</keyword>
<comment type="caution">
    <text evidence="1">The sequence shown here is derived from an EMBL/GenBank/DDBJ whole genome shotgun (WGS) entry which is preliminary data.</text>
</comment>
<protein>
    <submittedName>
        <fullName evidence="1">Uncharacterized protein</fullName>
    </submittedName>
</protein>
<evidence type="ECO:0000313" key="2">
    <source>
        <dbReference type="Proteomes" id="UP001153331"/>
    </source>
</evidence>
<proteinExistence type="predicted"/>
<dbReference type="Proteomes" id="UP001153331">
    <property type="component" value="Unassembled WGS sequence"/>
</dbReference>
<accession>A0ACC2IRD4</accession>
<name>A0ACC2IRD4_9PLEO</name>